<keyword evidence="7" id="KW-0677">Repeat</keyword>
<keyword evidence="6 12" id="KW-0732">Signal</keyword>
<protein>
    <submittedName>
        <fullName evidence="14">LRR receptor-like serine/threonine-protein kinase GSO2</fullName>
    </submittedName>
</protein>
<evidence type="ECO:0000256" key="9">
    <source>
        <dbReference type="ARBA" id="ARBA00023136"/>
    </source>
</evidence>
<dbReference type="Gene3D" id="2.40.160.200">
    <property type="entry name" value="LURP1-related"/>
    <property type="match status" value="1"/>
</dbReference>
<dbReference type="GO" id="GO:0046872">
    <property type="term" value="F:metal ion binding"/>
    <property type="evidence" value="ECO:0007669"/>
    <property type="project" value="InterPro"/>
</dbReference>
<dbReference type="InterPro" id="IPR032675">
    <property type="entry name" value="LRR_dom_sf"/>
</dbReference>
<dbReference type="PRINTS" id="PR00019">
    <property type="entry name" value="LEURICHRPT"/>
</dbReference>
<comment type="subcellular location">
    <subcellularLocation>
        <location evidence="1">Cell membrane</location>
        <topology evidence="1">Single-pass type I membrane protein</topology>
    </subcellularLocation>
</comment>
<evidence type="ECO:0000256" key="10">
    <source>
        <dbReference type="ARBA" id="ARBA00023180"/>
    </source>
</evidence>
<sequence>MPPLLRTMLWVLHIILMSPMICGSIVEETTALIHIRSTLEGRYSVPASWKQSDDCCSWERVRCNNGRRVVDLNLSDLRLKYSTTGGGCWNLNLAIFSAFHELQQLDLSYNQACLQSFDGLQGLTKLRYLNLSDNNLMGRSTDVFRYLGKLVSLEVINLDRNNMSGALHDTAFRNLKNLRELHLRSNRLSGSIPGSLFELQLLEFLDLSTNHLEGHIPISPASNLSSSLHTLKLSDNHLNGTFDFFWLRSCTMLKTVSLSRNANLAVDVRFQGQVPRFQLRALMLSGCDLDNSIITGPNLLATQRRLEILDLSNNNLSGSIVPSWIFTDGSALAYLNIARNSLAGPLGSMWQHASVLLRVINMSANCFDGHPPGNISSVFPRLVVLDASHNLISGSIPPSLCDIAGMELVDLSSNKLSGEVPSCLFTKNSAPRVLKLSSNGLGGAVFGGASNLSVARAVYLDGNRFEGTLPGNLSAGGLDVIDLHDNRLSGRLDASFWHLPSLQVLNIASNRLTGEIDPAICRLTSMQLLDMSDNSFSGSTPSCIGTLPLTFLNLSWNWLSGHPSYFLSNSYIAALDLRYNQYVGDLDWVPSLHWIKLLWLGGNRFEGWISERLCRLQHLNIIDLSHNRLQGSLPPCIGDISFGRAPYDAQALFSVYDDVELLGLGDIDDPSFMFTTTSQYSIVQSFTFSTKGSVRVYSSGFLDLMFGIDLSANMLSGEIPFQMGNLSSVKSLSLSNNFFTGQIPATFAGMRAIESLDLSHNGLSGQIPCELTKLWSLEVFSVAYNNLSGCMPWSGQFSTFSTDSYVGNVNLHTAPSRAPSAPAHGSTTASAAAAASPRQTRLQGDSSRQWDLVFSVVKPSVIQLRGPTKVSVFIASNDTEQACDFRITGIYHDGACAVSLGDSDIVITKASALSALPPPTHPFLDHRGRRGKLALTRSNLAGPCGPASANPALHGRCGVPSISTPPTTALLALCRRPPSSCRCRCGGLSLEFRSKADCLDDLAFAIMHEMTNCHTGLRRKMLSVNQLKSSIQLHLDGSTAVVEDIGRQLLTYGRRIPTPELFARIDVVDASIVKRVANRFIFDQAATTDSVQLEAMVVIEMVVTEPTTHGRGEHVKTPP</sequence>
<evidence type="ECO:0000256" key="11">
    <source>
        <dbReference type="SAM" id="MobiDB-lite"/>
    </source>
</evidence>
<keyword evidence="3" id="KW-0433">Leucine-rich repeat</keyword>
<evidence type="ECO:0000256" key="3">
    <source>
        <dbReference type="ARBA" id="ARBA00022614"/>
    </source>
</evidence>
<dbReference type="InterPro" id="IPR011249">
    <property type="entry name" value="Metalloenz_LuxS/M16"/>
</dbReference>
<dbReference type="FunFam" id="3.80.10.10:FF:000111">
    <property type="entry name" value="LRR receptor-like serine/threonine-protein kinase ERECTA"/>
    <property type="match status" value="1"/>
</dbReference>
<dbReference type="InterPro" id="IPR001611">
    <property type="entry name" value="Leu-rich_rpt"/>
</dbReference>
<evidence type="ECO:0000256" key="2">
    <source>
        <dbReference type="ARBA" id="ARBA00009592"/>
    </source>
</evidence>
<dbReference type="SUPFAM" id="SSF52047">
    <property type="entry name" value="RNI-like"/>
    <property type="match status" value="2"/>
</dbReference>
<dbReference type="GO" id="GO:0009742">
    <property type="term" value="P:brassinosteroid mediated signaling pathway"/>
    <property type="evidence" value="ECO:0007669"/>
    <property type="project" value="UniProtKB-KW"/>
</dbReference>
<comment type="caution">
    <text evidence="14">The sequence shown here is derived from an EMBL/GenBank/DDBJ whole genome shotgun (WGS) entry which is preliminary data.</text>
</comment>
<keyword evidence="9" id="KW-0472">Membrane</keyword>
<evidence type="ECO:0000313" key="14">
    <source>
        <dbReference type="EMBL" id="PWZ41186.1"/>
    </source>
</evidence>
<keyword evidence="14" id="KW-0418">Kinase</keyword>
<comment type="similarity">
    <text evidence="2">Belongs to the RLP family.</text>
</comment>
<dbReference type="PANTHER" id="PTHR48062">
    <property type="entry name" value="RECEPTOR-LIKE PROTEIN 14"/>
    <property type="match status" value="1"/>
</dbReference>
<evidence type="ECO:0000256" key="1">
    <source>
        <dbReference type="ARBA" id="ARBA00004251"/>
    </source>
</evidence>
<gene>
    <name evidence="14" type="primary">GSO2_2</name>
    <name evidence="14" type="ORF">Zm00014a_005386</name>
</gene>
<dbReference type="PANTHER" id="PTHR48062:SF68">
    <property type="entry name" value="LEUCINE-RICH REPEAT-CONTAINING N-TERMINAL PLANT-TYPE DOMAIN-CONTAINING PROTEIN"/>
    <property type="match status" value="1"/>
</dbReference>
<feature type="compositionally biased region" description="Low complexity" evidence="11">
    <location>
        <begin position="818"/>
        <end position="837"/>
    </location>
</feature>
<dbReference type="AlphaFoldDB" id="A0A3L6G2E5"/>
<keyword evidence="10" id="KW-0325">Glycoprotein</keyword>
<keyword evidence="8" id="KW-1133">Transmembrane helix</keyword>
<dbReference type="FunFam" id="3.80.10.10:FF:000041">
    <property type="entry name" value="LRR receptor-like serine/threonine-protein kinase ERECTA"/>
    <property type="match status" value="1"/>
</dbReference>
<evidence type="ECO:0000256" key="6">
    <source>
        <dbReference type="ARBA" id="ARBA00022729"/>
    </source>
</evidence>
<feature type="signal peptide" evidence="12">
    <location>
        <begin position="1"/>
        <end position="23"/>
    </location>
</feature>
<organism evidence="14">
    <name type="scientific">Zea mays</name>
    <name type="common">Maize</name>
    <dbReference type="NCBI Taxonomy" id="4577"/>
    <lineage>
        <taxon>Eukaryota</taxon>
        <taxon>Viridiplantae</taxon>
        <taxon>Streptophyta</taxon>
        <taxon>Embryophyta</taxon>
        <taxon>Tracheophyta</taxon>
        <taxon>Spermatophyta</taxon>
        <taxon>Magnoliopsida</taxon>
        <taxon>Liliopsida</taxon>
        <taxon>Poales</taxon>
        <taxon>Poaceae</taxon>
        <taxon>PACMAD clade</taxon>
        <taxon>Panicoideae</taxon>
        <taxon>Andropogonodae</taxon>
        <taxon>Andropogoneae</taxon>
        <taxon>Tripsacinae</taxon>
        <taxon>Zea</taxon>
    </lineage>
</organism>
<evidence type="ECO:0000256" key="8">
    <source>
        <dbReference type="ARBA" id="ARBA00022989"/>
    </source>
</evidence>
<keyword evidence="14" id="KW-0675">Receptor</keyword>
<keyword evidence="4" id="KW-1070">Brassinosteroid signaling pathway</keyword>
<reference evidence="14" key="1">
    <citation type="journal article" date="2018" name="Nat. Genet.">
        <title>Extensive intraspecific gene order and gene structural variations between Mo17 and other maize genomes.</title>
        <authorList>
            <person name="Sun S."/>
            <person name="Zhou Y."/>
            <person name="Chen J."/>
            <person name="Shi J."/>
            <person name="Zhao H."/>
            <person name="Zhao H."/>
            <person name="Song W."/>
            <person name="Zhang M."/>
            <person name="Cui Y."/>
            <person name="Dong X."/>
            <person name="Liu H."/>
            <person name="Ma X."/>
            <person name="Jiao Y."/>
            <person name="Wang B."/>
            <person name="Wei X."/>
            <person name="Stein J.C."/>
            <person name="Glaubitz J.C."/>
            <person name="Lu F."/>
            <person name="Yu G."/>
            <person name="Liang C."/>
            <person name="Fengler K."/>
            <person name="Li B."/>
            <person name="Rafalski A."/>
            <person name="Schnable P.S."/>
            <person name="Ware D.H."/>
            <person name="Buckler E.S."/>
            <person name="Lai J."/>
        </authorList>
    </citation>
    <scope>NUCLEOTIDE SEQUENCE [LARGE SCALE GENOMIC DNA]</scope>
    <source>
        <tissue evidence="14">Seedling</tissue>
    </source>
</reference>
<dbReference type="Gene3D" id="3.30.830.10">
    <property type="entry name" value="Metalloenzyme, LuxS/M16 peptidase-like"/>
    <property type="match status" value="1"/>
</dbReference>
<evidence type="ECO:0000256" key="7">
    <source>
        <dbReference type="ARBA" id="ARBA00022737"/>
    </source>
</evidence>
<keyword evidence="14" id="KW-0808">Transferase</keyword>
<feature type="domain" description="Leucine-rich repeat-containing N-terminal plant-type" evidence="13">
    <location>
        <begin position="28"/>
        <end position="64"/>
    </location>
</feature>
<dbReference type="InterPro" id="IPR013210">
    <property type="entry name" value="LRR_N_plant-typ"/>
</dbReference>
<dbReference type="SMART" id="SM00369">
    <property type="entry name" value="LRR_TYP"/>
    <property type="match status" value="8"/>
</dbReference>
<dbReference type="GO" id="GO:0016301">
    <property type="term" value="F:kinase activity"/>
    <property type="evidence" value="ECO:0007669"/>
    <property type="project" value="UniProtKB-KW"/>
</dbReference>
<evidence type="ECO:0000256" key="5">
    <source>
        <dbReference type="ARBA" id="ARBA00022692"/>
    </source>
</evidence>
<dbReference type="GO" id="GO:0005886">
    <property type="term" value="C:plasma membrane"/>
    <property type="evidence" value="ECO:0007669"/>
    <property type="project" value="UniProtKB-SubCell"/>
</dbReference>
<dbReference type="InterPro" id="IPR038595">
    <property type="entry name" value="LOR_sf"/>
</dbReference>
<feature type="region of interest" description="Disordered" evidence="11">
    <location>
        <begin position="816"/>
        <end position="844"/>
    </location>
</feature>
<evidence type="ECO:0000256" key="4">
    <source>
        <dbReference type="ARBA" id="ARBA00022626"/>
    </source>
</evidence>
<dbReference type="Pfam" id="PF13855">
    <property type="entry name" value="LRR_8"/>
    <property type="match status" value="4"/>
</dbReference>
<dbReference type="InterPro" id="IPR003591">
    <property type="entry name" value="Leu-rich_rpt_typical-subtyp"/>
</dbReference>
<dbReference type="InterPro" id="IPR051502">
    <property type="entry name" value="RLP_Defense_Trigger"/>
</dbReference>
<feature type="chain" id="PRO_5017958702" evidence="12">
    <location>
        <begin position="24"/>
        <end position="1119"/>
    </location>
</feature>
<dbReference type="SUPFAM" id="SSF54518">
    <property type="entry name" value="Tubby C-terminal domain-like"/>
    <property type="match status" value="1"/>
</dbReference>
<dbReference type="InterPro" id="IPR025659">
    <property type="entry name" value="Tubby-like_C"/>
</dbReference>
<dbReference type="EMBL" id="NCVQ01000003">
    <property type="protein sequence ID" value="PWZ41186.1"/>
    <property type="molecule type" value="Genomic_DNA"/>
</dbReference>
<evidence type="ECO:0000259" key="13">
    <source>
        <dbReference type="Pfam" id="PF08263"/>
    </source>
</evidence>
<evidence type="ECO:0000256" key="12">
    <source>
        <dbReference type="SAM" id="SignalP"/>
    </source>
</evidence>
<dbReference type="Proteomes" id="UP000251960">
    <property type="component" value="Chromosome 2"/>
</dbReference>
<dbReference type="Pfam" id="PF08263">
    <property type="entry name" value="LRRNT_2"/>
    <property type="match status" value="1"/>
</dbReference>
<dbReference type="ExpressionAtlas" id="A0A3L6G2E5">
    <property type="expression patterns" value="baseline and differential"/>
</dbReference>
<dbReference type="SUPFAM" id="SSF63411">
    <property type="entry name" value="LuxS/MPP-like metallohydrolase"/>
    <property type="match status" value="1"/>
</dbReference>
<accession>A0A3L6G2E5</accession>
<dbReference type="Pfam" id="PF00560">
    <property type="entry name" value="LRR_1"/>
    <property type="match status" value="4"/>
</dbReference>
<dbReference type="Gene3D" id="3.80.10.10">
    <property type="entry name" value="Ribonuclease Inhibitor"/>
    <property type="match status" value="4"/>
</dbReference>
<keyword evidence="5" id="KW-0812">Transmembrane</keyword>
<proteinExistence type="inferred from homology"/>
<name>A0A3L6G2E5_MAIZE</name>